<feature type="region of interest" description="Disordered" evidence="6">
    <location>
        <begin position="1"/>
        <end position="34"/>
    </location>
</feature>
<keyword evidence="3 7" id="KW-0812">Transmembrane</keyword>
<protein>
    <recommendedName>
        <fullName evidence="10">GABA-specific high-affinity permease</fullName>
    </recommendedName>
</protein>
<feature type="transmembrane region" description="Helical" evidence="7">
    <location>
        <begin position="339"/>
        <end position="361"/>
    </location>
</feature>
<dbReference type="GO" id="GO:0006865">
    <property type="term" value="P:amino acid transport"/>
    <property type="evidence" value="ECO:0007669"/>
    <property type="project" value="InterPro"/>
</dbReference>
<evidence type="ECO:0000256" key="6">
    <source>
        <dbReference type="SAM" id="MobiDB-lite"/>
    </source>
</evidence>
<dbReference type="PANTHER" id="PTHR45649:SF3">
    <property type="entry name" value="POLYAMINE TRANSPORTER TPO5"/>
    <property type="match status" value="1"/>
</dbReference>
<dbReference type="Pfam" id="PF13520">
    <property type="entry name" value="AA_permease_2"/>
    <property type="match status" value="1"/>
</dbReference>
<feature type="transmembrane region" description="Helical" evidence="7">
    <location>
        <begin position="465"/>
        <end position="488"/>
    </location>
</feature>
<comment type="caution">
    <text evidence="8">The sequence shown here is derived from an EMBL/GenBank/DDBJ whole genome shotgun (WGS) entry which is preliminary data.</text>
</comment>
<dbReference type="Gene3D" id="1.20.1740.10">
    <property type="entry name" value="Amino acid/polyamine transporter I"/>
    <property type="match status" value="1"/>
</dbReference>
<keyword evidence="9" id="KW-1185">Reference proteome</keyword>
<dbReference type="GO" id="GO:0016020">
    <property type="term" value="C:membrane"/>
    <property type="evidence" value="ECO:0007669"/>
    <property type="project" value="UniProtKB-SubCell"/>
</dbReference>
<evidence type="ECO:0000256" key="1">
    <source>
        <dbReference type="ARBA" id="ARBA00004141"/>
    </source>
</evidence>
<dbReference type="AlphaFoldDB" id="A0A427Y5M4"/>
<gene>
    <name evidence="8" type="ORF">EHS24_004626</name>
</gene>
<evidence type="ECO:0000256" key="4">
    <source>
        <dbReference type="ARBA" id="ARBA00022989"/>
    </source>
</evidence>
<dbReference type="RefSeq" id="XP_028479161.1">
    <property type="nucleotide sequence ID" value="XM_028620189.1"/>
</dbReference>
<dbReference type="InterPro" id="IPR002293">
    <property type="entry name" value="AA/rel_permease1"/>
</dbReference>
<proteinExistence type="predicted"/>
<evidence type="ECO:0000256" key="2">
    <source>
        <dbReference type="ARBA" id="ARBA00022448"/>
    </source>
</evidence>
<comment type="subcellular location">
    <subcellularLocation>
        <location evidence="1">Membrane</location>
        <topology evidence="1">Multi-pass membrane protein</topology>
    </subcellularLocation>
</comment>
<organism evidence="8 9">
    <name type="scientific">Apiotrichum porosum</name>
    <dbReference type="NCBI Taxonomy" id="105984"/>
    <lineage>
        <taxon>Eukaryota</taxon>
        <taxon>Fungi</taxon>
        <taxon>Dikarya</taxon>
        <taxon>Basidiomycota</taxon>
        <taxon>Agaricomycotina</taxon>
        <taxon>Tremellomycetes</taxon>
        <taxon>Trichosporonales</taxon>
        <taxon>Trichosporonaceae</taxon>
        <taxon>Apiotrichum</taxon>
    </lineage>
</organism>
<feature type="transmembrane region" description="Helical" evidence="7">
    <location>
        <begin position="94"/>
        <end position="113"/>
    </location>
</feature>
<feature type="transmembrane region" description="Helical" evidence="7">
    <location>
        <begin position="295"/>
        <end position="319"/>
    </location>
</feature>
<dbReference type="EMBL" id="RSCE01000002">
    <property type="protein sequence ID" value="RSH86376.1"/>
    <property type="molecule type" value="Genomic_DNA"/>
</dbReference>
<feature type="transmembrane region" description="Helical" evidence="7">
    <location>
        <begin position="423"/>
        <end position="444"/>
    </location>
</feature>
<feature type="transmembrane region" description="Helical" evidence="7">
    <location>
        <begin position="183"/>
        <end position="203"/>
    </location>
</feature>
<feature type="transmembrane region" description="Helical" evidence="7">
    <location>
        <begin position="59"/>
        <end position="82"/>
    </location>
</feature>
<evidence type="ECO:0000256" key="5">
    <source>
        <dbReference type="ARBA" id="ARBA00023136"/>
    </source>
</evidence>
<keyword evidence="2" id="KW-0813">Transport</keyword>
<feature type="compositionally biased region" description="Basic and acidic residues" evidence="6">
    <location>
        <begin position="21"/>
        <end position="34"/>
    </location>
</feature>
<feature type="transmembrane region" description="Helical" evidence="7">
    <location>
        <begin position="259"/>
        <end position="283"/>
    </location>
</feature>
<feature type="transmembrane region" description="Helical" evidence="7">
    <location>
        <begin position="494"/>
        <end position="515"/>
    </location>
</feature>
<keyword evidence="5 7" id="KW-0472">Membrane</keyword>
<evidence type="ECO:0000313" key="8">
    <source>
        <dbReference type="EMBL" id="RSH86376.1"/>
    </source>
</evidence>
<dbReference type="PROSITE" id="PS00218">
    <property type="entry name" value="AMINO_ACID_PERMEASE_1"/>
    <property type="match status" value="1"/>
</dbReference>
<dbReference type="PANTHER" id="PTHR45649">
    <property type="entry name" value="AMINO-ACID PERMEASE BAT1"/>
    <property type="match status" value="1"/>
</dbReference>
<reference evidence="8 9" key="1">
    <citation type="submission" date="2018-11" db="EMBL/GenBank/DDBJ databases">
        <title>Genome sequence of Apiotrichum porosum DSM 27194.</title>
        <authorList>
            <person name="Aliyu H."/>
            <person name="Gorte O."/>
            <person name="Ochsenreither K."/>
        </authorList>
    </citation>
    <scope>NUCLEOTIDE SEQUENCE [LARGE SCALE GENOMIC DNA]</scope>
    <source>
        <strain evidence="8 9">DSM 27194</strain>
    </source>
</reference>
<dbReference type="OrthoDB" id="3900342at2759"/>
<evidence type="ECO:0008006" key="10">
    <source>
        <dbReference type="Google" id="ProtNLM"/>
    </source>
</evidence>
<evidence type="ECO:0000256" key="7">
    <source>
        <dbReference type="SAM" id="Phobius"/>
    </source>
</evidence>
<dbReference type="GO" id="GO:0022857">
    <property type="term" value="F:transmembrane transporter activity"/>
    <property type="evidence" value="ECO:0007669"/>
    <property type="project" value="InterPro"/>
</dbReference>
<evidence type="ECO:0000313" key="9">
    <source>
        <dbReference type="Proteomes" id="UP000279236"/>
    </source>
</evidence>
<sequence>MSDTHLAEKTHHVLETTRSARSGDGHHAEKGHAHHILSDVEVEHQLEEMGYKQEMKRSLGMVAVLGLSFAIMAVPFGTSTTLNIALTDGGPVTILYGWTFVSLVSLAMAASLAEICSVYPTSGGVYYWAAMLSTPKYSAFSSYLTGWLGTVGNWTVTASINFGGAQLILAAVTLFHEDYVPTAWQTVLVYWAALIGAFLINLYGNRHLEMLNTVCLYWTAAAVIMIIVTLLATAKTGRHSGAYAFSHFDASFSGWPNGWAFFVGLLQAAYTLTGYGMVAALCEEVKEPQIEVPRAMVFSVIAAGITGLVYLLPIIFVLPDIEPLLNVASLQPMPLLYKTVTGSAAGAMGLLTLILGIWFFAAVGSLTAASRCTWAFSRDGGIPFSHWWKTVNPKYDVPIPALGLSTIVCALLGLIYLGSSAAFNAFTGVATICLGCSYAFPVLCSLLRRREQVKDAPFSLGKFGYVINITTVIWITFSILLFCFPTAIPVTPTSMNYASVVFAGFSLIAGIWYLVNARKHYKGPMVSQHRNEQAPVHHT</sequence>
<feature type="compositionally biased region" description="Basic and acidic residues" evidence="6">
    <location>
        <begin position="1"/>
        <end position="15"/>
    </location>
</feature>
<dbReference type="Proteomes" id="UP000279236">
    <property type="component" value="Unassembled WGS sequence"/>
</dbReference>
<dbReference type="STRING" id="105984.A0A427Y5M4"/>
<name>A0A427Y5M4_9TREE</name>
<dbReference type="PIRSF" id="PIRSF006060">
    <property type="entry name" value="AA_transporter"/>
    <property type="match status" value="1"/>
</dbReference>
<dbReference type="GeneID" id="39589169"/>
<dbReference type="InterPro" id="IPR004840">
    <property type="entry name" value="Amino_acid_permease_CS"/>
</dbReference>
<feature type="transmembrane region" description="Helical" evidence="7">
    <location>
        <begin position="215"/>
        <end position="234"/>
    </location>
</feature>
<feature type="transmembrane region" description="Helical" evidence="7">
    <location>
        <begin position="397"/>
        <end position="417"/>
    </location>
</feature>
<accession>A0A427Y5M4</accession>
<keyword evidence="4 7" id="KW-1133">Transmembrane helix</keyword>
<evidence type="ECO:0000256" key="3">
    <source>
        <dbReference type="ARBA" id="ARBA00022692"/>
    </source>
</evidence>